<dbReference type="PANTHER" id="PTHR18964:SF149">
    <property type="entry name" value="BIFUNCTIONAL UDP-N-ACETYLGLUCOSAMINE 2-EPIMERASE_N-ACETYLMANNOSAMINE KINASE"/>
    <property type="match status" value="1"/>
</dbReference>
<comment type="caution">
    <text evidence="2">The sequence shown here is derived from an EMBL/GenBank/DDBJ whole genome shotgun (WGS) entry which is preliminary data.</text>
</comment>
<dbReference type="Gene3D" id="1.10.10.10">
    <property type="entry name" value="Winged helix-like DNA-binding domain superfamily/Winged helix DNA-binding domain"/>
    <property type="match status" value="1"/>
</dbReference>
<dbReference type="EMBL" id="QYRT01000015">
    <property type="protein sequence ID" value="TIH36614.1"/>
    <property type="molecule type" value="Genomic_DNA"/>
</dbReference>
<gene>
    <name evidence="2" type="ORF">D4765_09585</name>
</gene>
<dbReference type="AlphaFoldDB" id="A0A4V4RF67"/>
<sequence length="376" mass="39756">MPALQPAAMRKLNQGLTSRALYGSPALTMAQLLELTSLSRRTTEAILSDLVESGWVRETPPSPGQYGAGRPPRFFEFKPDNRLLIGVQIDLVSVTAVVADVRGSILGRRREQVDSRESPEETTRVIASAIKAVLRTSGRTKNSVIACTIASGGTISDDGYILSLPNEPAWSNVSIGVALADTFDFPIFTENDANLAALGEQWQGAAQAVDTFIWLIPGQLQGAGIVIRNQIYRGVNGGAGEIVHAETLGFGDIQNHPLSYLTSPDPALRGGAELIVAAARRGDAAALGLFDEFAQVMSGMLRTLSWTLAPPLIVLGGGVEVAGELLVSRLSAEMERTGAPGVELRASSLGGDAVLVGAVKYALDRSDVEIFGPLVR</sequence>
<comment type="similarity">
    <text evidence="1">Belongs to the ROK (NagC/XylR) family.</text>
</comment>
<dbReference type="OrthoDB" id="3523179at2"/>
<name>A0A4V4RF67_9MICO</name>
<dbReference type="SUPFAM" id="SSF46785">
    <property type="entry name" value="Winged helix' DNA-binding domain"/>
    <property type="match status" value="1"/>
</dbReference>
<proteinExistence type="inferred from homology"/>
<organism evidence="2 3">
    <name type="scientific">Subtercola vilae</name>
    <dbReference type="NCBI Taxonomy" id="2056433"/>
    <lineage>
        <taxon>Bacteria</taxon>
        <taxon>Bacillati</taxon>
        <taxon>Actinomycetota</taxon>
        <taxon>Actinomycetes</taxon>
        <taxon>Micrococcales</taxon>
        <taxon>Microbacteriaceae</taxon>
        <taxon>Subtercola</taxon>
    </lineage>
</organism>
<dbReference type="RefSeq" id="WP_136642082.1">
    <property type="nucleotide sequence ID" value="NZ_QYRT01000015.1"/>
</dbReference>
<protein>
    <submittedName>
        <fullName evidence="2">ROK family protein</fullName>
    </submittedName>
</protein>
<dbReference type="Gene3D" id="3.30.420.40">
    <property type="match status" value="2"/>
</dbReference>
<dbReference type="InterPro" id="IPR000600">
    <property type="entry name" value="ROK"/>
</dbReference>
<evidence type="ECO:0000256" key="1">
    <source>
        <dbReference type="ARBA" id="ARBA00006479"/>
    </source>
</evidence>
<dbReference type="PANTHER" id="PTHR18964">
    <property type="entry name" value="ROK (REPRESSOR, ORF, KINASE) FAMILY"/>
    <property type="match status" value="1"/>
</dbReference>
<dbReference type="Pfam" id="PF00480">
    <property type="entry name" value="ROK"/>
    <property type="match status" value="1"/>
</dbReference>
<reference evidence="2 3" key="1">
    <citation type="journal article" date="2019" name="Microorganisms">
        <title>Systematic Affiliation and Genome Analysis of Subtercola vilae DB165(T) with Particular Emphasis on Cold Adaptation of an Isolate from a High-Altitude Cold Volcano Lake.</title>
        <authorList>
            <person name="Villalobos A.S."/>
            <person name="Wiese J."/>
            <person name="Imhoff J.F."/>
            <person name="Dorador C."/>
            <person name="Keller A."/>
            <person name="Hentschel U."/>
        </authorList>
    </citation>
    <scope>NUCLEOTIDE SEQUENCE [LARGE SCALE GENOMIC DNA]</scope>
    <source>
        <strain evidence="2 3">DB165</strain>
    </source>
</reference>
<dbReference type="InterPro" id="IPR043129">
    <property type="entry name" value="ATPase_NBD"/>
</dbReference>
<dbReference type="CDD" id="cd23763">
    <property type="entry name" value="ASKHA_ATPase_ROK"/>
    <property type="match status" value="1"/>
</dbReference>
<dbReference type="Proteomes" id="UP000306192">
    <property type="component" value="Unassembled WGS sequence"/>
</dbReference>
<dbReference type="InterPro" id="IPR036390">
    <property type="entry name" value="WH_DNA-bd_sf"/>
</dbReference>
<evidence type="ECO:0000313" key="3">
    <source>
        <dbReference type="Proteomes" id="UP000306192"/>
    </source>
</evidence>
<dbReference type="SUPFAM" id="SSF53067">
    <property type="entry name" value="Actin-like ATPase domain"/>
    <property type="match status" value="1"/>
</dbReference>
<dbReference type="InterPro" id="IPR036388">
    <property type="entry name" value="WH-like_DNA-bd_sf"/>
</dbReference>
<keyword evidence="3" id="KW-1185">Reference proteome</keyword>
<evidence type="ECO:0000313" key="2">
    <source>
        <dbReference type="EMBL" id="TIH36614.1"/>
    </source>
</evidence>
<accession>A0A4V4RF67</accession>